<feature type="region of interest" description="Disordered" evidence="1">
    <location>
        <begin position="28"/>
        <end position="88"/>
    </location>
</feature>
<dbReference type="GO" id="GO:0005765">
    <property type="term" value="C:lysosomal membrane"/>
    <property type="evidence" value="ECO:0007669"/>
    <property type="project" value="TreeGrafter"/>
</dbReference>
<evidence type="ECO:0000313" key="3">
    <source>
        <dbReference type="Proteomes" id="UP000314982"/>
    </source>
</evidence>
<feature type="compositionally biased region" description="Basic residues" evidence="1">
    <location>
        <begin position="210"/>
        <end position="230"/>
    </location>
</feature>
<dbReference type="Ensembl" id="ENSHHUT00000088032.1">
    <property type="protein sequence ID" value="ENSHHUP00000085364.1"/>
    <property type="gene ID" value="ENSHHUG00000049461.1"/>
</dbReference>
<reference evidence="3" key="1">
    <citation type="submission" date="2018-06" db="EMBL/GenBank/DDBJ databases">
        <title>Genome assembly of Danube salmon.</title>
        <authorList>
            <person name="Macqueen D.J."/>
            <person name="Gundappa M.K."/>
        </authorList>
    </citation>
    <scope>NUCLEOTIDE SEQUENCE [LARGE SCALE GENOMIC DNA]</scope>
</reference>
<dbReference type="PANTHER" id="PTHR46591">
    <property type="entry name" value="ZINC FINGER FYVE DOMAIN-CONTAINING PROTEIN 26"/>
    <property type="match status" value="1"/>
</dbReference>
<accession>A0A4W5RLS9</accession>
<dbReference type="STRING" id="62062.ENSHHUP00000085364"/>
<dbReference type="GO" id="GO:0032465">
    <property type="term" value="P:regulation of cytokinesis"/>
    <property type="evidence" value="ECO:0007669"/>
    <property type="project" value="TreeGrafter"/>
</dbReference>
<dbReference type="GeneTree" id="ENSGT00920000149143"/>
<dbReference type="GO" id="GO:0005813">
    <property type="term" value="C:centrosome"/>
    <property type="evidence" value="ECO:0007669"/>
    <property type="project" value="TreeGrafter"/>
</dbReference>
<reference evidence="2" key="2">
    <citation type="submission" date="2025-08" db="UniProtKB">
        <authorList>
            <consortium name="Ensembl"/>
        </authorList>
    </citation>
    <scope>IDENTIFICATION</scope>
</reference>
<dbReference type="InterPro" id="IPR028730">
    <property type="entry name" value="ZFYVE26"/>
</dbReference>
<evidence type="ECO:0000313" key="2">
    <source>
        <dbReference type="Ensembl" id="ENSHHUP00000085364.1"/>
    </source>
</evidence>
<feature type="compositionally biased region" description="Polar residues" evidence="1">
    <location>
        <begin position="186"/>
        <end position="202"/>
    </location>
</feature>
<dbReference type="GO" id="GO:0000281">
    <property type="term" value="P:mitotic cytokinesis"/>
    <property type="evidence" value="ECO:0007669"/>
    <property type="project" value="InterPro"/>
</dbReference>
<feature type="compositionally biased region" description="Basic and acidic residues" evidence="1">
    <location>
        <begin position="37"/>
        <end position="79"/>
    </location>
</feature>
<proteinExistence type="predicted"/>
<dbReference type="PANTHER" id="PTHR46591:SF1">
    <property type="entry name" value="ZINC FINGER FYVE DOMAIN-CONTAINING PROTEIN 26"/>
    <property type="match status" value="1"/>
</dbReference>
<evidence type="ECO:0000256" key="1">
    <source>
        <dbReference type="SAM" id="MobiDB-lite"/>
    </source>
</evidence>
<protein>
    <submittedName>
        <fullName evidence="2">Uncharacterized protein</fullName>
    </submittedName>
</protein>
<feature type="compositionally biased region" description="Basic and acidic residues" evidence="1">
    <location>
        <begin position="231"/>
        <end position="240"/>
    </location>
</feature>
<reference evidence="2" key="3">
    <citation type="submission" date="2025-09" db="UniProtKB">
        <authorList>
            <consortium name="Ensembl"/>
        </authorList>
    </citation>
    <scope>IDENTIFICATION</scope>
</reference>
<feature type="region of interest" description="Disordered" evidence="1">
    <location>
        <begin position="186"/>
        <end position="252"/>
    </location>
</feature>
<keyword evidence="3" id="KW-1185">Reference proteome</keyword>
<dbReference type="GO" id="GO:0030496">
    <property type="term" value="C:midbody"/>
    <property type="evidence" value="ECO:0007669"/>
    <property type="project" value="TreeGrafter"/>
</dbReference>
<dbReference type="AlphaFoldDB" id="A0A4W5RLS9"/>
<dbReference type="GO" id="GO:0032266">
    <property type="term" value="F:phosphatidylinositol-3-phosphate binding"/>
    <property type="evidence" value="ECO:0007669"/>
    <property type="project" value="InterPro"/>
</dbReference>
<sequence length="364" mass="40278">MFRLELLENIFSLLFLSNADFTLHNHQAATTSTGQTEHSEEKEGKKRGDGQKENESSSKAEVGGRGEKDQSKMPKENHHQRPNLPFSASQRSHLDLGHLTAGCRGFLVDLGAMEGFLRLLRESLEGVVVVGQRAGQEEGRALAGEAEVAESLGCSVTAETFGARLQRLSKRTAEAQWRLQIITSNQDSSTVSDPSTQLQVSPAASPASCLKRRSNSTGVRRRKRPRRHQSDRHPSTEIHNGEVSASPSDGSVGAGRAEWEVCPYGSAGSWVVPAMLSPPESLLMACIRRGNYMEAHQVWTKGYRVVGLDHCLSVGYRVRLQVRTKGYRSGPRVTWLGYRLQVRTKGYRLQVRTKGYRVRLEVTG</sequence>
<dbReference type="Proteomes" id="UP000314982">
    <property type="component" value="Unassembled WGS sequence"/>
</dbReference>
<dbReference type="GO" id="GO:0000724">
    <property type="term" value="P:double-strand break repair via homologous recombination"/>
    <property type="evidence" value="ECO:0007669"/>
    <property type="project" value="InterPro"/>
</dbReference>
<name>A0A4W5RLS9_9TELE</name>
<organism evidence="2 3">
    <name type="scientific">Hucho hucho</name>
    <name type="common">huchen</name>
    <dbReference type="NCBI Taxonomy" id="62062"/>
    <lineage>
        <taxon>Eukaryota</taxon>
        <taxon>Metazoa</taxon>
        <taxon>Chordata</taxon>
        <taxon>Craniata</taxon>
        <taxon>Vertebrata</taxon>
        <taxon>Euteleostomi</taxon>
        <taxon>Actinopterygii</taxon>
        <taxon>Neopterygii</taxon>
        <taxon>Teleostei</taxon>
        <taxon>Protacanthopterygii</taxon>
        <taxon>Salmoniformes</taxon>
        <taxon>Salmonidae</taxon>
        <taxon>Salmoninae</taxon>
        <taxon>Hucho</taxon>
    </lineage>
</organism>